<keyword evidence="2" id="KW-1185">Reference proteome</keyword>
<comment type="caution">
    <text evidence="1">The sequence shown here is derived from an EMBL/GenBank/DDBJ whole genome shotgun (WGS) entry which is preliminary data.</text>
</comment>
<sequence>MLAGMGTTIADLSLEEILQPEQLRELGYGGPRPSRGGLGTDWVRIARSCYVRARRWQELSPRQQCLAMHLAFLSRTTAPWIFSDASAALLHGLPLLRLPDRVHVSSVGKPSTRDPRIAVHHRPGIGAHRSLLGGQIPVTDLPRTLLDCAASMGFEDGVVLADHVLRVGVASEDVLGLLQGAPGFRGVRRVRRVLDFADARSESALESLARVAVHELRLPAPRPQMSVHTRRGLRRVDLDWEPLRMGLELDGKAKYFDYGDTRTKLYEERQRELDIQEAGVMLLRAGWADVRRRRPELKARLMDLAARRAAELGVRGWG</sequence>
<proteinExistence type="predicted"/>
<protein>
    <recommendedName>
        <fullName evidence="3">AbiEi antitoxin C-terminal domain-containing protein</fullName>
    </recommendedName>
</protein>
<dbReference type="Proteomes" id="UP000053171">
    <property type="component" value="Unassembled WGS sequence"/>
</dbReference>
<name>A0A199NT12_9MICC</name>
<evidence type="ECO:0008006" key="3">
    <source>
        <dbReference type="Google" id="ProtNLM"/>
    </source>
</evidence>
<evidence type="ECO:0000313" key="1">
    <source>
        <dbReference type="EMBL" id="OAX52057.1"/>
    </source>
</evidence>
<organism evidence="1 2">
    <name type="scientific">Rothia kristinae</name>
    <dbReference type="NCBI Taxonomy" id="37923"/>
    <lineage>
        <taxon>Bacteria</taxon>
        <taxon>Bacillati</taxon>
        <taxon>Actinomycetota</taxon>
        <taxon>Actinomycetes</taxon>
        <taxon>Micrococcales</taxon>
        <taxon>Micrococcaceae</taxon>
        <taxon>Rothia</taxon>
    </lineage>
</organism>
<reference evidence="1" key="1">
    <citation type="submission" date="2016-06" db="EMBL/GenBank/DDBJ databases">
        <title>Identification of putative biosynthetic pathways for the production of bioactive secondary metabolites by the marine actinomycete Kocuria kristinae RUTW2-3.</title>
        <authorList>
            <person name="Waterworth S.C."/>
            <person name="Walmsley T.A."/>
            <person name="Matongo T."/>
            <person name="Davies-Coleman M.T."/>
            <person name="Dorrington R.A."/>
        </authorList>
    </citation>
    <scope>NUCLEOTIDE SEQUENCE [LARGE SCALE GENOMIC DNA]</scope>
    <source>
        <strain evidence="1">RUTW2-3</strain>
    </source>
</reference>
<gene>
    <name evidence="1" type="ORF">AN277_0205240</name>
</gene>
<accession>A0A199NT12</accession>
<dbReference type="AlphaFoldDB" id="A0A199NT12"/>
<evidence type="ECO:0000313" key="2">
    <source>
        <dbReference type="Proteomes" id="UP000053171"/>
    </source>
</evidence>
<dbReference type="EMBL" id="LJBJ02000008">
    <property type="protein sequence ID" value="OAX52057.1"/>
    <property type="molecule type" value="Genomic_DNA"/>
</dbReference>